<feature type="transmembrane region" description="Helical" evidence="1">
    <location>
        <begin position="48"/>
        <end position="69"/>
    </location>
</feature>
<dbReference type="OrthoDB" id="5348880at2"/>
<dbReference type="Proteomes" id="UP000233248">
    <property type="component" value="Unassembled WGS sequence"/>
</dbReference>
<evidence type="ECO:0000313" key="3">
    <source>
        <dbReference type="Proteomes" id="UP000233248"/>
    </source>
</evidence>
<proteinExistence type="predicted"/>
<dbReference type="KEGG" id="ahs:AHALO_0200"/>
<keyword evidence="3" id="KW-1185">Reference proteome</keyword>
<feature type="transmembrane region" description="Helical" evidence="1">
    <location>
        <begin position="7"/>
        <end position="24"/>
    </location>
</feature>
<dbReference type="AlphaFoldDB" id="A0A2N1J1N8"/>
<protein>
    <submittedName>
        <fullName evidence="2">Uncharacterized protein</fullName>
    </submittedName>
</protein>
<evidence type="ECO:0000313" key="2">
    <source>
        <dbReference type="EMBL" id="PKI80456.1"/>
    </source>
</evidence>
<evidence type="ECO:0000256" key="1">
    <source>
        <dbReference type="SAM" id="Phobius"/>
    </source>
</evidence>
<gene>
    <name evidence="2" type="ORF">CP960_09225</name>
</gene>
<keyword evidence="1" id="KW-0812">Transmembrane</keyword>
<keyword evidence="1" id="KW-0472">Membrane</keyword>
<sequence length="79" mass="9388">MKYFKNLILLYIVIFLISSLVIHLDKWTKYPVEHFKALLNHSSPFHPFIYSLIIFTIVLVIIVVLQSITKLLKKLFKNK</sequence>
<comment type="caution">
    <text evidence="2">The sequence shown here is derived from an EMBL/GenBank/DDBJ whole genome shotgun (WGS) entry which is preliminary data.</text>
</comment>
<accession>A0A2N1J1N8</accession>
<organism evidence="2 3">
    <name type="scientific">Malaciobacter halophilus</name>
    <dbReference type="NCBI Taxonomy" id="197482"/>
    <lineage>
        <taxon>Bacteria</taxon>
        <taxon>Pseudomonadati</taxon>
        <taxon>Campylobacterota</taxon>
        <taxon>Epsilonproteobacteria</taxon>
        <taxon>Campylobacterales</taxon>
        <taxon>Arcobacteraceae</taxon>
        <taxon>Malaciobacter</taxon>
    </lineage>
</organism>
<dbReference type="RefSeq" id="WP_101185129.1">
    <property type="nucleotide sequence ID" value="NZ_CP031218.1"/>
</dbReference>
<keyword evidence="1" id="KW-1133">Transmembrane helix</keyword>
<dbReference type="EMBL" id="NXIF01000034">
    <property type="protein sequence ID" value="PKI80456.1"/>
    <property type="molecule type" value="Genomic_DNA"/>
</dbReference>
<name>A0A2N1J1N8_9BACT</name>
<reference evidence="2 3" key="1">
    <citation type="submission" date="2017-09" db="EMBL/GenBank/DDBJ databases">
        <title>Genomics of the genus Arcobacter.</title>
        <authorList>
            <person name="Perez-Cataluna A."/>
            <person name="Figueras M.J."/>
            <person name="Salas-Masso N."/>
        </authorList>
    </citation>
    <scope>NUCLEOTIDE SEQUENCE [LARGE SCALE GENOMIC DNA]</scope>
    <source>
        <strain evidence="2 3">DSM 18005</strain>
    </source>
</reference>